<proteinExistence type="predicted"/>
<dbReference type="PANTHER" id="PTHR35337:SF1">
    <property type="entry name" value="SLR1478 PROTEIN"/>
    <property type="match status" value="1"/>
</dbReference>
<protein>
    <submittedName>
        <fullName evidence="2">Stage II sporulation protein M</fullName>
    </submittedName>
</protein>
<comment type="caution">
    <text evidence="2">The sequence shown here is derived from an EMBL/GenBank/DDBJ whole genome shotgun (WGS) entry which is preliminary data.</text>
</comment>
<dbReference type="AlphaFoldDB" id="A0A498KWY9"/>
<keyword evidence="1" id="KW-0472">Membrane</keyword>
<feature type="transmembrane region" description="Helical" evidence="1">
    <location>
        <begin position="149"/>
        <end position="169"/>
    </location>
</feature>
<feature type="transmembrane region" description="Helical" evidence="1">
    <location>
        <begin position="198"/>
        <end position="221"/>
    </location>
</feature>
<dbReference type="InterPro" id="IPR002798">
    <property type="entry name" value="SpoIIM-like"/>
</dbReference>
<feature type="transmembrane region" description="Helical" evidence="1">
    <location>
        <begin position="285"/>
        <end position="312"/>
    </location>
</feature>
<feature type="transmembrane region" description="Helical" evidence="1">
    <location>
        <begin position="242"/>
        <end position="265"/>
    </location>
</feature>
<accession>A0A498KWY9</accession>
<gene>
    <name evidence="2" type="ORF">EAF64_06135</name>
</gene>
<dbReference type="EMBL" id="RDFA01000002">
    <property type="protein sequence ID" value="RXK50140.1"/>
    <property type="molecule type" value="Genomic_DNA"/>
</dbReference>
<organism evidence="2 3">
    <name type="scientific">Halorientalis pallida</name>
    <dbReference type="NCBI Taxonomy" id="2479928"/>
    <lineage>
        <taxon>Archaea</taxon>
        <taxon>Methanobacteriati</taxon>
        <taxon>Methanobacteriota</taxon>
        <taxon>Stenosarchaea group</taxon>
        <taxon>Halobacteria</taxon>
        <taxon>Halobacteriales</taxon>
        <taxon>Haloarculaceae</taxon>
        <taxon>Halorientalis</taxon>
    </lineage>
</organism>
<sequence>MKHASVSDGGRIRRPQSVAFRTVSDAHHVRGRARWLELVEAEWLVENATGWPWLDMGTHPGRDRLVHEYGCESRSAVRSRREHRPRSADCRDNRILSISRVCGSVVRVRPRTGSGHPGWQSQITQSSVSVYRYALAPIAHSVRRSRRHIGLAAVIFFSGFVLGGISVALDAFGPRPAGSTGQFAIPDLELSNLFVNNLLVTLMLVGGGFVFGSLTTAVLFMNGLLGGTILNASTESIPLTRVLVLVVPHSILEIPGYLLAGAAGFKLPEMLLTYLFGWRDTLYERVYLVDFGVLTSISISLVLVSIFIEWFVTLSL</sequence>
<dbReference type="PANTHER" id="PTHR35337">
    <property type="entry name" value="SLR1478 PROTEIN"/>
    <property type="match status" value="1"/>
</dbReference>
<keyword evidence="1" id="KW-1133">Transmembrane helix</keyword>
<reference evidence="2 3" key="1">
    <citation type="submission" date="2019-01" db="EMBL/GenBank/DDBJ databases">
        <title>Halorientalis sp. F13-25 a new haloarchaeum isolated from hypersaline water.</title>
        <authorList>
            <person name="Ana D.-V."/>
            <person name="Cristina S.-P."/>
            <person name="Antonio V."/>
        </authorList>
    </citation>
    <scope>NUCLEOTIDE SEQUENCE [LARGE SCALE GENOMIC DNA]</scope>
    <source>
        <strain evidence="2 3">F13-25</strain>
    </source>
</reference>
<evidence type="ECO:0000256" key="1">
    <source>
        <dbReference type="SAM" id="Phobius"/>
    </source>
</evidence>
<dbReference type="Proteomes" id="UP000289691">
    <property type="component" value="Unassembled WGS sequence"/>
</dbReference>
<keyword evidence="3" id="KW-1185">Reference proteome</keyword>
<evidence type="ECO:0000313" key="3">
    <source>
        <dbReference type="Proteomes" id="UP000289691"/>
    </source>
</evidence>
<keyword evidence="1" id="KW-0812">Transmembrane</keyword>
<evidence type="ECO:0000313" key="2">
    <source>
        <dbReference type="EMBL" id="RXK50140.1"/>
    </source>
</evidence>
<dbReference type="Pfam" id="PF01944">
    <property type="entry name" value="SpoIIM"/>
    <property type="match status" value="1"/>
</dbReference>
<name>A0A498KWY9_9EURY</name>